<dbReference type="EMBL" id="MHIQ01000030">
    <property type="protein sequence ID" value="OGY54611.1"/>
    <property type="molecule type" value="Genomic_DNA"/>
</dbReference>
<dbReference type="PANTHER" id="PTHR44591">
    <property type="entry name" value="STRESS RESPONSE REGULATOR PROTEIN 1"/>
    <property type="match status" value="1"/>
</dbReference>
<evidence type="ECO:0000256" key="2">
    <source>
        <dbReference type="PROSITE-ProRule" id="PRU00169"/>
    </source>
</evidence>
<proteinExistence type="predicted"/>
<evidence type="ECO:0000256" key="1">
    <source>
        <dbReference type="ARBA" id="ARBA00022553"/>
    </source>
</evidence>
<reference evidence="4 5" key="1">
    <citation type="journal article" date="2016" name="Nat. Commun.">
        <title>Thousands of microbial genomes shed light on interconnected biogeochemical processes in an aquifer system.</title>
        <authorList>
            <person name="Anantharaman K."/>
            <person name="Brown C.T."/>
            <person name="Hug L.A."/>
            <person name="Sharon I."/>
            <person name="Castelle C.J."/>
            <person name="Probst A.J."/>
            <person name="Thomas B.C."/>
            <person name="Singh A."/>
            <person name="Wilkins M.J."/>
            <person name="Karaoz U."/>
            <person name="Brodie E.L."/>
            <person name="Williams K.H."/>
            <person name="Hubbard S.S."/>
            <person name="Banfield J.F."/>
        </authorList>
    </citation>
    <scope>NUCLEOTIDE SEQUENCE [LARGE SCALE GENOMIC DNA]</scope>
</reference>
<gene>
    <name evidence="4" type="ORF">A2951_02995</name>
</gene>
<feature type="modified residue" description="4-aspartylphosphate" evidence="2">
    <location>
        <position position="54"/>
    </location>
</feature>
<evidence type="ECO:0000313" key="4">
    <source>
        <dbReference type="EMBL" id="OGY54611.1"/>
    </source>
</evidence>
<dbReference type="SUPFAM" id="SSF52172">
    <property type="entry name" value="CheY-like"/>
    <property type="match status" value="1"/>
</dbReference>
<dbReference type="InterPro" id="IPR050595">
    <property type="entry name" value="Bact_response_regulator"/>
</dbReference>
<dbReference type="PANTHER" id="PTHR44591:SF3">
    <property type="entry name" value="RESPONSE REGULATORY DOMAIN-CONTAINING PROTEIN"/>
    <property type="match status" value="1"/>
</dbReference>
<dbReference type="Proteomes" id="UP000178944">
    <property type="component" value="Unassembled WGS sequence"/>
</dbReference>
<evidence type="ECO:0000313" key="5">
    <source>
        <dbReference type="Proteomes" id="UP000178944"/>
    </source>
</evidence>
<feature type="domain" description="Response regulatory" evidence="3">
    <location>
        <begin position="5"/>
        <end position="121"/>
    </location>
</feature>
<dbReference type="SMART" id="SM00448">
    <property type="entry name" value="REC"/>
    <property type="match status" value="1"/>
</dbReference>
<accession>A0A1G1YQL0</accession>
<dbReference type="InterPro" id="IPR011006">
    <property type="entry name" value="CheY-like_superfamily"/>
</dbReference>
<comment type="caution">
    <text evidence="4">The sequence shown here is derived from an EMBL/GenBank/DDBJ whole genome shotgun (WGS) entry which is preliminary data.</text>
</comment>
<dbReference type="GO" id="GO:0000160">
    <property type="term" value="P:phosphorelay signal transduction system"/>
    <property type="evidence" value="ECO:0007669"/>
    <property type="project" value="InterPro"/>
</dbReference>
<dbReference type="Pfam" id="PF00072">
    <property type="entry name" value="Response_reg"/>
    <property type="match status" value="1"/>
</dbReference>
<dbReference type="PROSITE" id="PS50110">
    <property type="entry name" value="RESPONSE_REGULATORY"/>
    <property type="match status" value="1"/>
</dbReference>
<dbReference type="Gene3D" id="3.40.50.2300">
    <property type="match status" value="1"/>
</dbReference>
<evidence type="ECO:0000259" key="3">
    <source>
        <dbReference type="PROSITE" id="PS50110"/>
    </source>
</evidence>
<name>A0A1G1YQL0_9BACT</name>
<protein>
    <recommendedName>
        <fullName evidence="3">Response regulatory domain-containing protein</fullName>
    </recommendedName>
</protein>
<keyword evidence="1 2" id="KW-0597">Phosphoprotein</keyword>
<organism evidence="4 5">
    <name type="scientific">Candidatus Buchananbacteria bacterium RIFCSPLOWO2_01_FULL_56_15</name>
    <dbReference type="NCBI Taxonomy" id="1797547"/>
    <lineage>
        <taxon>Bacteria</taxon>
        <taxon>Candidatus Buchananiibacteriota</taxon>
    </lineage>
</organism>
<sequence length="126" mass="14023">MTEYHLLVVEDDPDLLDLLNQKLTEEGFVLTLAPTGQQALDSLERQRLDLVLLDILLPDIDGITILREIAHKDTTKHIPVVIFSNLDDEGSFKQVAAVGPYTYLVKAKTELTDLVAVIRRKLGGDS</sequence>
<dbReference type="AlphaFoldDB" id="A0A1G1YQL0"/>
<dbReference type="InterPro" id="IPR001789">
    <property type="entry name" value="Sig_transdc_resp-reg_receiver"/>
</dbReference>